<protein>
    <recommendedName>
        <fullName evidence="3">Transposase</fullName>
    </recommendedName>
</protein>
<dbReference type="EMBL" id="LS483400">
    <property type="protein sequence ID" value="SQG49891.1"/>
    <property type="molecule type" value="Genomic_DNA"/>
</dbReference>
<evidence type="ECO:0000313" key="1">
    <source>
        <dbReference type="EMBL" id="SQG49891.1"/>
    </source>
</evidence>
<dbReference type="AlphaFoldDB" id="A0ABD7MQ69"/>
<gene>
    <name evidence="1" type="ORF">NCTC7908_00115</name>
</gene>
<proteinExistence type="predicted"/>
<reference evidence="1 2" key="1">
    <citation type="submission" date="2018-06" db="EMBL/GenBank/DDBJ databases">
        <authorList>
            <consortium name="Pathogen Informatics"/>
            <person name="Doyle S."/>
        </authorList>
    </citation>
    <scope>NUCLEOTIDE SEQUENCE [LARGE SCALE GENOMIC DNA]</scope>
    <source>
        <strain evidence="1 2">NCTC7908</strain>
    </source>
</reference>
<organism evidence="1 2">
    <name type="scientific">Corynebacterium ulcerans</name>
    <dbReference type="NCBI Taxonomy" id="65058"/>
    <lineage>
        <taxon>Bacteria</taxon>
        <taxon>Bacillati</taxon>
        <taxon>Actinomycetota</taxon>
        <taxon>Actinomycetes</taxon>
        <taxon>Mycobacteriales</taxon>
        <taxon>Corynebacteriaceae</taxon>
        <taxon>Corynebacterium</taxon>
    </lineage>
</organism>
<sequence>MLNRRLVLDYNDYRLKKQELYAKERTRLGVFRAITYMAETLSIPT</sequence>
<dbReference type="Proteomes" id="UP000248741">
    <property type="component" value="Chromosome 1"/>
</dbReference>
<accession>A0ABD7MQ69</accession>
<name>A0ABD7MQ69_CORUL</name>
<evidence type="ECO:0000313" key="2">
    <source>
        <dbReference type="Proteomes" id="UP000248741"/>
    </source>
</evidence>
<evidence type="ECO:0008006" key="3">
    <source>
        <dbReference type="Google" id="ProtNLM"/>
    </source>
</evidence>